<evidence type="ECO:0000256" key="1">
    <source>
        <dbReference type="SAM" id="Phobius"/>
    </source>
</evidence>
<dbReference type="Proteomes" id="UP000243376">
    <property type="component" value="Unassembled WGS sequence"/>
</dbReference>
<gene>
    <name evidence="2" type="ORF">C0184_11115</name>
</gene>
<evidence type="ECO:0000313" key="3">
    <source>
        <dbReference type="Proteomes" id="UP000243376"/>
    </source>
</evidence>
<protein>
    <submittedName>
        <fullName evidence="2">Uncharacterized protein</fullName>
    </submittedName>
</protein>
<organism evidence="2 3">
    <name type="scientific">Chloroflexus aggregans</name>
    <dbReference type="NCBI Taxonomy" id="152260"/>
    <lineage>
        <taxon>Bacteria</taxon>
        <taxon>Bacillati</taxon>
        <taxon>Chloroflexota</taxon>
        <taxon>Chloroflexia</taxon>
        <taxon>Chloroflexales</taxon>
        <taxon>Chloroflexineae</taxon>
        <taxon>Chloroflexaceae</taxon>
        <taxon>Chloroflexus</taxon>
    </lineage>
</organism>
<evidence type="ECO:0000313" key="2">
    <source>
        <dbReference type="EMBL" id="PMP78315.1"/>
    </source>
</evidence>
<keyword evidence="1" id="KW-1133">Transmembrane helix</keyword>
<proteinExistence type="predicted"/>
<keyword evidence="1" id="KW-0472">Membrane</keyword>
<feature type="transmembrane region" description="Helical" evidence="1">
    <location>
        <begin position="47"/>
        <end position="74"/>
    </location>
</feature>
<dbReference type="AlphaFoldDB" id="A0A2J6X2S6"/>
<name>A0A2J6X2S6_9CHLR</name>
<keyword evidence="1" id="KW-0812">Transmembrane</keyword>
<feature type="non-terminal residue" evidence="2">
    <location>
        <position position="144"/>
    </location>
</feature>
<reference evidence="2 3" key="1">
    <citation type="submission" date="2018-01" db="EMBL/GenBank/DDBJ databases">
        <title>Metagenomic assembled genomes from two thermal pools in the Uzon Caldera, Kamchatka, Russia.</title>
        <authorList>
            <person name="Wilkins L."/>
            <person name="Ettinger C."/>
        </authorList>
    </citation>
    <scope>NUCLEOTIDE SEQUENCE [LARGE SCALE GENOMIC DNA]</scope>
    <source>
        <strain evidence="2">ZAV-02</strain>
    </source>
</reference>
<sequence>MVQIIVGILILPIIIYAPGWALARVIPELGNNDGLERHFERCLIGALWSGWLALVLASFGIFSIWLHLGITLAVSAGAIWWGQRHSPPCTAVPRTAVRGYEVALLVLALLVARPFEVILGVRDAGVYAVTGFAIARTGSIVQTD</sequence>
<accession>A0A2J6X2S6</accession>
<comment type="caution">
    <text evidence="2">The sequence shown here is derived from an EMBL/GenBank/DDBJ whole genome shotgun (WGS) entry which is preliminary data.</text>
</comment>
<dbReference type="EMBL" id="PNIQ01000743">
    <property type="protein sequence ID" value="PMP78315.1"/>
    <property type="molecule type" value="Genomic_DNA"/>
</dbReference>